<dbReference type="Gene3D" id="3.40.50.1820">
    <property type="entry name" value="alpha/beta hydrolase"/>
    <property type="match status" value="2"/>
</dbReference>
<dbReference type="Proteomes" id="UP000009159">
    <property type="component" value="Chromosome"/>
</dbReference>
<dbReference type="eggNOG" id="COG2267">
    <property type="taxonomic scope" value="Bacteria"/>
</dbReference>
<dbReference type="Pfam" id="PF00561">
    <property type="entry name" value="Abhydrolase_1"/>
    <property type="match status" value="1"/>
</dbReference>
<feature type="domain" description="AB hydrolase-1" evidence="1">
    <location>
        <begin position="27"/>
        <end position="145"/>
    </location>
</feature>
<protein>
    <recommendedName>
        <fullName evidence="1">AB hydrolase-1 domain-containing protein</fullName>
    </recommendedName>
</protein>
<dbReference type="PANTHER" id="PTHR43194:SF2">
    <property type="entry name" value="PEROXISOMAL MEMBRANE PROTEIN LPX1"/>
    <property type="match status" value="1"/>
</dbReference>
<dbReference type="STRING" id="350058.Mvan_4636"/>
<accession>A1TE11</accession>
<proteinExistence type="predicted"/>
<organism evidence="2 3">
    <name type="scientific">Mycolicibacterium vanbaalenii (strain DSM 7251 / JCM 13017 / BCRC 16820 / KCTC 9966 / NRRL B-24157 / PYR-1)</name>
    <name type="common">Mycobacterium vanbaalenii</name>
    <dbReference type="NCBI Taxonomy" id="350058"/>
    <lineage>
        <taxon>Bacteria</taxon>
        <taxon>Bacillati</taxon>
        <taxon>Actinomycetota</taxon>
        <taxon>Actinomycetes</taxon>
        <taxon>Mycobacteriales</taxon>
        <taxon>Mycobacteriaceae</taxon>
        <taxon>Mycolicibacterium</taxon>
    </lineage>
</organism>
<dbReference type="HOGENOM" id="CLU_020336_45_0_11"/>
<sequence>MPRFCSVAHDGAHIRYLDSGGDDLGAPIVFVPGFTDVADDYIETLPAFGRRAAVVELRGHGHSRAVAGPYDSDTLGRDVGAVIDAVTDGPVHLITFSRGTAYALTWALAHQARVRSLSIGDYVPEEIVLTDEVMLGLLDGRWRGSPVRDRVDPAAAIATVRAARAQSFWEPLARWQPPLLVVRSPNATVVDDAAWARYRKLFPHASFHEFTDSPHDIFRPDRGRYPALVRSHVDAVDCLPV</sequence>
<dbReference type="GO" id="GO:0003824">
    <property type="term" value="F:catalytic activity"/>
    <property type="evidence" value="ECO:0007669"/>
    <property type="project" value="UniProtKB-ARBA"/>
</dbReference>
<reference evidence="2" key="1">
    <citation type="submission" date="2006-12" db="EMBL/GenBank/DDBJ databases">
        <title>Complete sequence of Mycobacterium vanbaalenii PYR-1.</title>
        <authorList>
            <consortium name="US DOE Joint Genome Institute"/>
            <person name="Copeland A."/>
            <person name="Lucas S."/>
            <person name="Lapidus A."/>
            <person name="Barry K."/>
            <person name="Detter J.C."/>
            <person name="Glavina del Rio T."/>
            <person name="Hammon N."/>
            <person name="Israni S."/>
            <person name="Dalin E."/>
            <person name="Tice H."/>
            <person name="Pitluck S."/>
            <person name="Singan V."/>
            <person name="Schmutz J."/>
            <person name="Larimer F."/>
            <person name="Land M."/>
            <person name="Hauser L."/>
            <person name="Kyrpides N."/>
            <person name="Anderson I.J."/>
            <person name="Miller C."/>
            <person name="Richardson P."/>
        </authorList>
    </citation>
    <scope>NUCLEOTIDE SEQUENCE [LARGE SCALE GENOMIC DNA]</scope>
    <source>
        <strain evidence="2">PYR-1</strain>
    </source>
</reference>
<name>A1TE11_MYCVP</name>
<dbReference type="InterPro" id="IPR050228">
    <property type="entry name" value="Carboxylesterase_BioH"/>
</dbReference>
<evidence type="ECO:0000313" key="2">
    <source>
        <dbReference type="EMBL" id="ABM15411.1"/>
    </source>
</evidence>
<dbReference type="RefSeq" id="WP_011781788.1">
    <property type="nucleotide sequence ID" value="NC_008726.1"/>
</dbReference>
<dbReference type="ESTHER" id="mycvp-a1te11">
    <property type="family name" value="6_AlphaBeta_hydrolase"/>
</dbReference>
<dbReference type="SUPFAM" id="SSF53474">
    <property type="entry name" value="alpha/beta-Hydrolases"/>
    <property type="match status" value="1"/>
</dbReference>
<dbReference type="PANTHER" id="PTHR43194">
    <property type="entry name" value="HYDROLASE ALPHA/BETA FOLD FAMILY"/>
    <property type="match status" value="1"/>
</dbReference>
<evidence type="ECO:0000259" key="1">
    <source>
        <dbReference type="Pfam" id="PF00561"/>
    </source>
</evidence>
<dbReference type="InterPro" id="IPR000073">
    <property type="entry name" value="AB_hydrolase_1"/>
</dbReference>
<dbReference type="KEGG" id="mva:Mvan_4636"/>
<gene>
    <name evidence="2" type="ordered locus">Mvan_4636</name>
</gene>
<dbReference type="EMBL" id="CP000511">
    <property type="protein sequence ID" value="ABM15411.1"/>
    <property type="molecule type" value="Genomic_DNA"/>
</dbReference>
<keyword evidence="3" id="KW-1185">Reference proteome</keyword>
<evidence type="ECO:0000313" key="3">
    <source>
        <dbReference type="Proteomes" id="UP000009159"/>
    </source>
</evidence>
<dbReference type="InterPro" id="IPR029058">
    <property type="entry name" value="AB_hydrolase_fold"/>
</dbReference>
<dbReference type="AlphaFoldDB" id="A1TE11"/>